<accession>A0A3N6MBH7</accession>
<gene>
    <name evidence="1" type="ORF">EA462_00920</name>
</gene>
<evidence type="ECO:0000313" key="1">
    <source>
        <dbReference type="EMBL" id="RQG92821.1"/>
    </source>
</evidence>
<proteinExistence type="predicted"/>
<protein>
    <submittedName>
        <fullName evidence="1">Uncharacterized protein</fullName>
    </submittedName>
</protein>
<dbReference type="RefSeq" id="WP_124176697.1">
    <property type="nucleotide sequence ID" value="NZ_REFY01000001.1"/>
</dbReference>
<organism evidence="1 2">
    <name type="scientific">Natrarchaeobius halalkaliphilus</name>
    <dbReference type="NCBI Taxonomy" id="1679091"/>
    <lineage>
        <taxon>Archaea</taxon>
        <taxon>Methanobacteriati</taxon>
        <taxon>Methanobacteriota</taxon>
        <taxon>Stenosarchaea group</taxon>
        <taxon>Halobacteria</taxon>
        <taxon>Halobacteriales</taxon>
        <taxon>Natrialbaceae</taxon>
        <taxon>Natrarchaeobius</taxon>
    </lineage>
</organism>
<evidence type="ECO:0000313" key="2">
    <source>
        <dbReference type="Proteomes" id="UP000273828"/>
    </source>
</evidence>
<sequence length="200" mass="23022">MTRYILETTVVQKAIRRLIESPVHRMFPGYLSLKQQAEIHGRDDNLPFPYNEFFNQYLRVPGGDKPYLVPFTPLENPSDENLWVSDNVPGTYAPSSLRADSPFTKVVKVEEGGHNSRWKLQPDHWKLARHHLCNGQTIPAESLAVFLFRNYAFETDDPSAYTLIQTFEDEFGYEVSGSQFTTLYQTGDTSINADSFERYD</sequence>
<dbReference type="EMBL" id="REFY01000001">
    <property type="protein sequence ID" value="RQG92821.1"/>
    <property type="molecule type" value="Genomic_DNA"/>
</dbReference>
<comment type="caution">
    <text evidence="1">The sequence shown here is derived from an EMBL/GenBank/DDBJ whole genome shotgun (WGS) entry which is preliminary data.</text>
</comment>
<name>A0A3N6MBH7_9EURY</name>
<keyword evidence="2" id="KW-1185">Reference proteome</keyword>
<dbReference type="Proteomes" id="UP000273828">
    <property type="component" value="Unassembled WGS sequence"/>
</dbReference>
<dbReference type="AlphaFoldDB" id="A0A3N6MBH7"/>
<dbReference type="OrthoDB" id="189747at2157"/>
<reference evidence="1 2" key="1">
    <citation type="submission" date="2018-10" db="EMBL/GenBank/DDBJ databases">
        <title>Natrarchaeobius chitinivorans gen. nov., sp. nov., and Natrarchaeobius haloalkaliphilus sp. nov., alkaliphilic, chitin-utilizing haloarchaea from hypersaline alkaline lakes.</title>
        <authorList>
            <person name="Sorokin D.Y."/>
            <person name="Elcheninov A.G."/>
            <person name="Kostrikina N.A."/>
            <person name="Bale N.J."/>
            <person name="Sinninghe Damste J.S."/>
            <person name="Khijniak T.V."/>
            <person name="Kublanov I.V."/>
            <person name="Toshchakov S.V."/>
        </authorList>
    </citation>
    <scope>NUCLEOTIDE SEQUENCE [LARGE SCALE GENOMIC DNA]</scope>
    <source>
        <strain evidence="1 2">AArcht-Sl</strain>
    </source>
</reference>